<dbReference type="Proteomes" id="UP000502996">
    <property type="component" value="Chromosome"/>
</dbReference>
<organism evidence="3 4">
    <name type="scientific">Nocardioides anomalus</name>
    <dbReference type="NCBI Taxonomy" id="2712223"/>
    <lineage>
        <taxon>Bacteria</taxon>
        <taxon>Bacillati</taxon>
        <taxon>Actinomycetota</taxon>
        <taxon>Actinomycetes</taxon>
        <taxon>Propionibacteriales</taxon>
        <taxon>Nocardioidaceae</taxon>
        <taxon>Nocardioides</taxon>
    </lineage>
</organism>
<evidence type="ECO:0000256" key="2">
    <source>
        <dbReference type="SAM" id="Phobius"/>
    </source>
</evidence>
<sequence length="418" mass="42759">MTGVGSHRAEPTPPGSGPGHSHSHAHGDTELEVRPLPRLVLLGVLAAVAVVTVVGVVLLWPDRGEVDRLQGSVGFAAEGTTFPEATVDRVQKACPTPSDGTETDCGQLEVTLAEGPDDGTEVSVGIPPQVAAAGLEEGDRVVLLRTPGADGQPATYGYFEIERSTPLWLVGGLFVLVVVAVARLRGLMALVGLGVAGVVIGGFAVPALLAGESAVPVALVASAAIMFVVLYTTHGLSLRTSAALAGTLAGMVLTAGIGWWAVTSAHLTGVVDEGGQVLSTYAGAVRLQDLLVAAVVIAGLGVLNDVTITQASAVWELRAAAPGLSRARLFTSAMRIGRDHIASTIYTIVFAYAGTSLTLLLAVSLYDRSWLDLLGTEEIAEELVRSFASSIGLVLAVPATTAIAVLTVPGPPDPLEVS</sequence>
<evidence type="ECO:0000313" key="3">
    <source>
        <dbReference type="EMBL" id="QIG45183.1"/>
    </source>
</evidence>
<feature type="transmembrane region" description="Helical" evidence="2">
    <location>
        <begin position="386"/>
        <end position="408"/>
    </location>
</feature>
<feature type="transmembrane region" description="Helical" evidence="2">
    <location>
        <begin position="214"/>
        <end position="231"/>
    </location>
</feature>
<evidence type="ECO:0000256" key="1">
    <source>
        <dbReference type="SAM" id="MobiDB-lite"/>
    </source>
</evidence>
<dbReference type="AlphaFoldDB" id="A0A6G6WJ67"/>
<reference evidence="3 4" key="1">
    <citation type="submission" date="2020-02" db="EMBL/GenBank/DDBJ databases">
        <title>Full genome sequence of Nocardioides sp. R-3366.</title>
        <authorList>
            <person name="Im W.-T."/>
        </authorList>
    </citation>
    <scope>NUCLEOTIDE SEQUENCE [LARGE SCALE GENOMIC DNA]</scope>
    <source>
        <strain evidence="3 4">R-3366</strain>
    </source>
</reference>
<keyword evidence="2" id="KW-0812">Transmembrane</keyword>
<keyword evidence="2" id="KW-1133">Transmembrane helix</keyword>
<protein>
    <submittedName>
        <fullName evidence="3">YibE/F family protein</fullName>
    </submittedName>
</protein>
<keyword evidence="4" id="KW-1185">Reference proteome</keyword>
<feature type="transmembrane region" description="Helical" evidence="2">
    <location>
        <begin position="243"/>
        <end position="261"/>
    </location>
</feature>
<feature type="transmembrane region" description="Helical" evidence="2">
    <location>
        <begin position="165"/>
        <end position="182"/>
    </location>
</feature>
<feature type="transmembrane region" description="Helical" evidence="2">
    <location>
        <begin position="189"/>
        <end position="208"/>
    </location>
</feature>
<dbReference type="EMBL" id="CP049257">
    <property type="protein sequence ID" value="QIG45183.1"/>
    <property type="molecule type" value="Genomic_DNA"/>
</dbReference>
<feature type="region of interest" description="Disordered" evidence="1">
    <location>
        <begin position="1"/>
        <end position="28"/>
    </location>
</feature>
<accession>A0A6G6WJ67</accession>
<dbReference type="PANTHER" id="PTHR41771">
    <property type="entry name" value="MEMBRANE PROTEIN-RELATED"/>
    <property type="match status" value="1"/>
</dbReference>
<dbReference type="PANTHER" id="PTHR41771:SF1">
    <property type="entry name" value="MEMBRANE PROTEIN"/>
    <property type="match status" value="1"/>
</dbReference>
<feature type="transmembrane region" description="Helical" evidence="2">
    <location>
        <begin position="39"/>
        <end position="60"/>
    </location>
</feature>
<evidence type="ECO:0000313" key="4">
    <source>
        <dbReference type="Proteomes" id="UP000502996"/>
    </source>
</evidence>
<name>A0A6G6WJ67_9ACTN</name>
<feature type="transmembrane region" description="Helical" evidence="2">
    <location>
        <begin position="344"/>
        <end position="366"/>
    </location>
</feature>
<dbReference type="Pfam" id="PF07907">
    <property type="entry name" value="YibE_F"/>
    <property type="match status" value="1"/>
</dbReference>
<dbReference type="KEGG" id="nano:G5V58_22610"/>
<keyword evidence="2" id="KW-0472">Membrane</keyword>
<dbReference type="InterPro" id="IPR012507">
    <property type="entry name" value="YibE_F"/>
</dbReference>
<gene>
    <name evidence="3" type="ORF">G5V58_22610</name>
</gene>
<proteinExistence type="predicted"/>